<accession>A0A5D6V2B6</accession>
<dbReference type="AlphaFoldDB" id="A0A5D6V2B6"/>
<evidence type="ECO:0008006" key="3">
    <source>
        <dbReference type="Google" id="ProtNLM"/>
    </source>
</evidence>
<dbReference type="Proteomes" id="UP000322791">
    <property type="component" value="Unassembled WGS sequence"/>
</dbReference>
<sequence length="145" mass="16150">MTVLSSRFLLQLTLCAALLGGSSCARRKEAAPAPVAETVKPAPAAAPIKRTAARDLTDVMAEELLLSDEQQTKVRTLLRATVQQVNEARTQFAADKTALNKELMRINTESETQLRQVFSAEQFKQYQLKKRSMQAKMQARRTAEK</sequence>
<evidence type="ECO:0000313" key="1">
    <source>
        <dbReference type="EMBL" id="TYZ09345.1"/>
    </source>
</evidence>
<dbReference type="EMBL" id="VTHL01000010">
    <property type="protein sequence ID" value="TYZ09345.1"/>
    <property type="molecule type" value="Genomic_DNA"/>
</dbReference>
<evidence type="ECO:0000313" key="2">
    <source>
        <dbReference type="Proteomes" id="UP000322791"/>
    </source>
</evidence>
<organism evidence="1 2">
    <name type="scientific">Hymenobacter lutimineralis</name>
    <dbReference type="NCBI Taxonomy" id="2606448"/>
    <lineage>
        <taxon>Bacteria</taxon>
        <taxon>Pseudomonadati</taxon>
        <taxon>Bacteroidota</taxon>
        <taxon>Cytophagia</taxon>
        <taxon>Cytophagales</taxon>
        <taxon>Hymenobacteraceae</taxon>
        <taxon>Hymenobacter</taxon>
    </lineage>
</organism>
<protein>
    <recommendedName>
        <fullName evidence="3">Periplasmic heavy metal sensor</fullName>
    </recommendedName>
</protein>
<comment type="caution">
    <text evidence="1">The sequence shown here is derived from an EMBL/GenBank/DDBJ whole genome shotgun (WGS) entry which is preliminary data.</text>
</comment>
<name>A0A5D6V2B6_9BACT</name>
<reference evidence="1 2" key="1">
    <citation type="submission" date="2019-08" db="EMBL/GenBank/DDBJ databases">
        <authorList>
            <person name="Seo M.-J."/>
        </authorList>
    </citation>
    <scope>NUCLEOTIDE SEQUENCE [LARGE SCALE GENOMIC DNA]</scope>
    <source>
        <strain evidence="1 2">KIGAM108</strain>
    </source>
</reference>
<keyword evidence="2" id="KW-1185">Reference proteome</keyword>
<dbReference type="PROSITE" id="PS51257">
    <property type="entry name" value="PROKAR_LIPOPROTEIN"/>
    <property type="match status" value="1"/>
</dbReference>
<gene>
    <name evidence="1" type="ORF">FY528_11410</name>
</gene>
<proteinExistence type="predicted"/>
<dbReference type="RefSeq" id="WP_149071139.1">
    <property type="nucleotide sequence ID" value="NZ_VTHL01000010.1"/>
</dbReference>